<dbReference type="RefSeq" id="WP_153637211.1">
    <property type="nucleotide sequence ID" value="NZ_BGZI01000008.1"/>
</dbReference>
<dbReference type="PROSITE" id="PS50112">
    <property type="entry name" value="PAS"/>
    <property type="match status" value="1"/>
</dbReference>
<evidence type="ECO:0000259" key="2">
    <source>
        <dbReference type="PROSITE" id="PS50112"/>
    </source>
</evidence>
<dbReference type="AlphaFoldDB" id="A0A5M3PYZ3"/>
<sequence length="146" mass="16369">MVFQSKRKQELQAALEKLEAAENRVSELEADWQAVQRSVAVAVMSGDGLFESVSDVFLELLGYQEQQLIGKHHRVLCKPEDARGEAYIRFWRELVTGQVQQGRFLNLGADGQPVWLEARYLPVLSDKGIVKRIIMIASGTTEALPA</sequence>
<dbReference type="PROSITE" id="PS50113">
    <property type="entry name" value="PAC"/>
    <property type="match status" value="1"/>
</dbReference>
<feature type="domain" description="PAC" evidence="3">
    <location>
        <begin position="98"/>
        <end position="146"/>
    </location>
</feature>
<dbReference type="InterPro" id="IPR000014">
    <property type="entry name" value="PAS"/>
</dbReference>
<dbReference type="EMBL" id="BGZI01000008">
    <property type="protein sequence ID" value="GBO88062.1"/>
    <property type="molecule type" value="Genomic_DNA"/>
</dbReference>
<organism evidence="4 5">
    <name type="scientific">Marinobacter salsuginis</name>
    <dbReference type="NCBI Taxonomy" id="418719"/>
    <lineage>
        <taxon>Bacteria</taxon>
        <taxon>Pseudomonadati</taxon>
        <taxon>Pseudomonadota</taxon>
        <taxon>Gammaproteobacteria</taxon>
        <taxon>Pseudomonadales</taxon>
        <taxon>Marinobacteraceae</taxon>
        <taxon>Marinobacter</taxon>
    </lineage>
</organism>
<evidence type="ECO:0000256" key="1">
    <source>
        <dbReference type="SAM" id="Coils"/>
    </source>
</evidence>
<comment type="caution">
    <text evidence="4">The sequence shown here is derived from an EMBL/GenBank/DDBJ whole genome shotgun (WGS) entry which is preliminary data.</text>
</comment>
<evidence type="ECO:0000259" key="3">
    <source>
        <dbReference type="PROSITE" id="PS50113"/>
    </source>
</evidence>
<dbReference type="InterPro" id="IPR000700">
    <property type="entry name" value="PAS-assoc_C"/>
</dbReference>
<gene>
    <name evidence="4" type="ORF">MSSD14B_17300</name>
</gene>
<protein>
    <recommendedName>
        <fullName evidence="6">PAS domain-containing protein</fullName>
    </recommendedName>
</protein>
<evidence type="ECO:0000313" key="5">
    <source>
        <dbReference type="Proteomes" id="UP000387223"/>
    </source>
</evidence>
<dbReference type="CDD" id="cd00130">
    <property type="entry name" value="PAS"/>
    <property type="match status" value="1"/>
</dbReference>
<evidence type="ECO:0000313" key="4">
    <source>
        <dbReference type="EMBL" id="GBO88062.1"/>
    </source>
</evidence>
<feature type="coiled-coil region" evidence="1">
    <location>
        <begin position="1"/>
        <end position="38"/>
    </location>
</feature>
<name>A0A5M3PYZ3_9GAMM</name>
<dbReference type="Proteomes" id="UP000387223">
    <property type="component" value="Unassembled WGS sequence"/>
</dbReference>
<reference evidence="4 5" key="1">
    <citation type="journal article" date="2019" name="J. Gen. Appl. Microbiol.">
        <title>Aerobic degradation of cis-dichloroethene by the marine bacterium Marinobacter salsuginis strain 5N-3.</title>
        <authorList>
            <person name="Inoue Y."/>
            <person name="Fukunaga Y."/>
            <person name="Katsumata H."/>
            <person name="Ohji S."/>
            <person name="Hosoyama A."/>
            <person name="Mori K."/>
            <person name="Ando K."/>
        </authorList>
    </citation>
    <scope>NUCLEOTIDE SEQUENCE [LARGE SCALE GENOMIC DNA]</scope>
    <source>
        <strain evidence="4 5">NBRC 109114</strain>
    </source>
</reference>
<feature type="domain" description="PAS" evidence="2">
    <location>
        <begin position="41"/>
        <end position="81"/>
    </location>
</feature>
<dbReference type="Gene3D" id="3.30.450.20">
    <property type="entry name" value="PAS domain"/>
    <property type="match status" value="1"/>
</dbReference>
<dbReference type="Pfam" id="PF08447">
    <property type="entry name" value="PAS_3"/>
    <property type="match status" value="1"/>
</dbReference>
<accession>A0A5M3PYZ3</accession>
<evidence type="ECO:0008006" key="6">
    <source>
        <dbReference type="Google" id="ProtNLM"/>
    </source>
</evidence>
<dbReference type="NCBIfam" id="TIGR00229">
    <property type="entry name" value="sensory_box"/>
    <property type="match status" value="1"/>
</dbReference>
<dbReference type="SUPFAM" id="SSF55785">
    <property type="entry name" value="PYP-like sensor domain (PAS domain)"/>
    <property type="match status" value="1"/>
</dbReference>
<dbReference type="InterPro" id="IPR013655">
    <property type="entry name" value="PAS_fold_3"/>
</dbReference>
<keyword evidence="1" id="KW-0175">Coiled coil</keyword>
<proteinExistence type="predicted"/>
<dbReference type="InterPro" id="IPR035965">
    <property type="entry name" value="PAS-like_dom_sf"/>
</dbReference>